<evidence type="ECO:0000313" key="10">
    <source>
        <dbReference type="Proteomes" id="UP001347796"/>
    </source>
</evidence>
<dbReference type="AlphaFoldDB" id="A0AAN8JPL3"/>
<keyword evidence="3" id="KW-0677">Repeat</keyword>
<organism evidence="9 10">
    <name type="scientific">Patella caerulea</name>
    <name type="common">Rayed Mediterranean limpet</name>
    <dbReference type="NCBI Taxonomy" id="87958"/>
    <lineage>
        <taxon>Eukaryota</taxon>
        <taxon>Metazoa</taxon>
        <taxon>Spiralia</taxon>
        <taxon>Lophotrochozoa</taxon>
        <taxon>Mollusca</taxon>
        <taxon>Gastropoda</taxon>
        <taxon>Patellogastropoda</taxon>
        <taxon>Patelloidea</taxon>
        <taxon>Patellidae</taxon>
        <taxon>Patella</taxon>
    </lineage>
</organism>
<evidence type="ECO:0000256" key="1">
    <source>
        <dbReference type="ARBA" id="ARBA00004123"/>
    </source>
</evidence>
<sequence>MMEEIVDGTEKVVDPEPNVTGRFECNICHKIIFSTKAVTIHKQKYHSTQIKKKRGVSYKQCELCSGKIRVVNSDSNQDNFNFPTICLRCKKMLHGKDNDELNEIIVQKRESQIPGFVCVECGRFFEKSVGLQCHIRKAHLDPQLVFYCEACNVTYATIDGLVQHLHVQTHEKTKRKKVLQCEQCEAVFSRVRKYKEHIADVHKYGESMERNNKNDKGMDGTKSKSLLKLTCSLPKCGAIFYEEDKFNNHHLVHKHQYYICRTCQCRFKYAKLLHKHEESAHSNDK</sequence>
<dbReference type="Proteomes" id="UP001347796">
    <property type="component" value="Unassembled WGS sequence"/>
</dbReference>
<dbReference type="EMBL" id="JAZGQO010000007">
    <property type="protein sequence ID" value="KAK6181576.1"/>
    <property type="molecule type" value="Genomic_DNA"/>
</dbReference>
<evidence type="ECO:0000259" key="8">
    <source>
        <dbReference type="PROSITE" id="PS50157"/>
    </source>
</evidence>
<keyword evidence="6" id="KW-0539">Nucleus</keyword>
<dbReference type="SMART" id="SM00355">
    <property type="entry name" value="ZnF_C2H2"/>
    <property type="match status" value="6"/>
</dbReference>
<gene>
    <name evidence="9" type="ORF">SNE40_009403</name>
</gene>
<dbReference type="PANTHER" id="PTHR24406">
    <property type="entry name" value="TRANSCRIPTIONAL REPRESSOR CTCFL-RELATED"/>
    <property type="match status" value="1"/>
</dbReference>
<evidence type="ECO:0000313" key="9">
    <source>
        <dbReference type="EMBL" id="KAK6181576.1"/>
    </source>
</evidence>
<dbReference type="InterPro" id="IPR050888">
    <property type="entry name" value="ZnF_C2H2-type_TF"/>
</dbReference>
<keyword evidence="5" id="KW-0862">Zinc</keyword>
<reference evidence="9 10" key="1">
    <citation type="submission" date="2024-01" db="EMBL/GenBank/DDBJ databases">
        <title>The genome of the rayed Mediterranean limpet Patella caerulea (Linnaeus, 1758).</title>
        <authorList>
            <person name="Anh-Thu Weber A."/>
            <person name="Halstead-Nussloch G."/>
        </authorList>
    </citation>
    <scope>NUCLEOTIDE SEQUENCE [LARGE SCALE GENOMIC DNA]</scope>
    <source>
        <strain evidence="9">AATW-2023a</strain>
        <tissue evidence="9">Whole specimen</tissue>
    </source>
</reference>
<dbReference type="GO" id="GO:0008270">
    <property type="term" value="F:zinc ion binding"/>
    <property type="evidence" value="ECO:0007669"/>
    <property type="project" value="UniProtKB-KW"/>
</dbReference>
<dbReference type="GO" id="GO:0005634">
    <property type="term" value="C:nucleus"/>
    <property type="evidence" value="ECO:0007669"/>
    <property type="project" value="UniProtKB-SubCell"/>
</dbReference>
<dbReference type="InterPro" id="IPR036236">
    <property type="entry name" value="Znf_C2H2_sf"/>
</dbReference>
<evidence type="ECO:0000256" key="7">
    <source>
        <dbReference type="PROSITE-ProRule" id="PRU00042"/>
    </source>
</evidence>
<comment type="subcellular location">
    <subcellularLocation>
        <location evidence="1">Nucleus</location>
    </subcellularLocation>
</comment>
<evidence type="ECO:0000256" key="2">
    <source>
        <dbReference type="ARBA" id="ARBA00022723"/>
    </source>
</evidence>
<name>A0AAN8JPL3_PATCE</name>
<keyword evidence="4 7" id="KW-0863">Zinc-finger</keyword>
<dbReference type="InterPro" id="IPR013087">
    <property type="entry name" value="Znf_C2H2_type"/>
</dbReference>
<comment type="caution">
    <text evidence="9">The sequence shown here is derived from an EMBL/GenBank/DDBJ whole genome shotgun (WGS) entry which is preliminary data.</text>
</comment>
<proteinExistence type="predicted"/>
<evidence type="ECO:0000256" key="6">
    <source>
        <dbReference type="ARBA" id="ARBA00023242"/>
    </source>
</evidence>
<accession>A0AAN8JPL3</accession>
<evidence type="ECO:0000256" key="4">
    <source>
        <dbReference type="ARBA" id="ARBA00022771"/>
    </source>
</evidence>
<evidence type="ECO:0000256" key="3">
    <source>
        <dbReference type="ARBA" id="ARBA00022737"/>
    </source>
</evidence>
<protein>
    <recommendedName>
        <fullName evidence="8">C2H2-type domain-containing protein</fullName>
    </recommendedName>
</protein>
<feature type="domain" description="C2H2-type" evidence="8">
    <location>
        <begin position="116"/>
        <end position="144"/>
    </location>
</feature>
<feature type="domain" description="C2H2-type" evidence="8">
    <location>
        <begin position="146"/>
        <end position="173"/>
    </location>
</feature>
<dbReference type="PROSITE" id="PS00028">
    <property type="entry name" value="ZINC_FINGER_C2H2_1"/>
    <property type="match status" value="5"/>
</dbReference>
<keyword evidence="2" id="KW-0479">Metal-binding</keyword>
<dbReference type="Gene3D" id="3.30.160.60">
    <property type="entry name" value="Classic Zinc Finger"/>
    <property type="match status" value="1"/>
</dbReference>
<dbReference type="SUPFAM" id="SSF57667">
    <property type="entry name" value="beta-beta-alpha zinc fingers"/>
    <property type="match status" value="1"/>
</dbReference>
<keyword evidence="10" id="KW-1185">Reference proteome</keyword>
<feature type="domain" description="C2H2-type" evidence="8">
    <location>
        <begin position="258"/>
        <end position="285"/>
    </location>
</feature>
<evidence type="ECO:0000256" key="5">
    <source>
        <dbReference type="ARBA" id="ARBA00022833"/>
    </source>
</evidence>
<dbReference type="PROSITE" id="PS50157">
    <property type="entry name" value="ZINC_FINGER_C2H2_2"/>
    <property type="match status" value="3"/>
</dbReference>